<dbReference type="Proteomes" id="UP000055024">
    <property type="component" value="Unassembled WGS sequence"/>
</dbReference>
<gene>
    <name evidence="1" type="ORF">T11_928</name>
</gene>
<comment type="caution">
    <text evidence="1">The sequence shown here is derived from an EMBL/GenBank/DDBJ whole genome shotgun (WGS) entry which is preliminary data.</text>
</comment>
<protein>
    <submittedName>
        <fullName evidence="1">Uncharacterized protein</fullName>
    </submittedName>
</protein>
<dbReference type="AlphaFoldDB" id="A0A0V1G867"/>
<evidence type="ECO:0000313" key="1">
    <source>
        <dbReference type="EMBL" id="KRY94506.1"/>
    </source>
</evidence>
<reference evidence="1 2" key="1">
    <citation type="submission" date="2015-01" db="EMBL/GenBank/DDBJ databases">
        <title>Evolution of Trichinella species and genotypes.</title>
        <authorList>
            <person name="Korhonen P.K."/>
            <person name="Edoardo P."/>
            <person name="Giuseppe L.R."/>
            <person name="Gasser R.B."/>
        </authorList>
    </citation>
    <scope>NUCLEOTIDE SEQUENCE [LARGE SCALE GENOMIC DNA]</scope>
    <source>
        <strain evidence="1">ISS1029</strain>
    </source>
</reference>
<accession>A0A0V1G867</accession>
<organism evidence="1 2">
    <name type="scientific">Trichinella zimbabwensis</name>
    <dbReference type="NCBI Taxonomy" id="268475"/>
    <lineage>
        <taxon>Eukaryota</taxon>
        <taxon>Metazoa</taxon>
        <taxon>Ecdysozoa</taxon>
        <taxon>Nematoda</taxon>
        <taxon>Enoplea</taxon>
        <taxon>Dorylaimia</taxon>
        <taxon>Trichinellida</taxon>
        <taxon>Trichinellidae</taxon>
        <taxon>Trichinella</taxon>
    </lineage>
</organism>
<proteinExistence type="predicted"/>
<dbReference type="EMBL" id="JYDP01004919">
    <property type="protein sequence ID" value="KRY94506.1"/>
    <property type="molecule type" value="Genomic_DNA"/>
</dbReference>
<name>A0A0V1G867_9BILA</name>
<keyword evidence="2" id="KW-1185">Reference proteome</keyword>
<sequence>MAQLQKTYPHRSWQHISSDIRKKVITNVFRQNERLI</sequence>
<evidence type="ECO:0000313" key="2">
    <source>
        <dbReference type="Proteomes" id="UP000055024"/>
    </source>
</evidence>